<dbReference type="InterPro" id="IPR032675">
    <property type="entry name" value="LRR_dom_sf"/>
</dbReference>
<evidence type="ECO:0000256" key="1">
    <source>
        <dbReference type="SAM" id="MobiDB-lite"/>
    </source>
</evidence>
<evidence type="ECO:0000313" key="5">
    <source>
        <dbReference type="Proteomes" id="UP001652409"/>
    </source>
</evidence>
<feature type="region of interest" description="Disordered" evidence="1">
    <location>
        <begin position="1521"/>
        <end position="1549"/>
    </location>
</feature>
<protein>
    <submittedName>
        <fullName evidence="4">Leucine-rich repeat protein</fullName>
    </submittedName>
</protein>
<dbReference type="SUPFAM" id="SSF52058">
    <property type="entry name" value="L domain-like"/>
    <property type="match status" value="3"/>
</dbReference>
<dbReference type="InterPro" id="IPR008964">
    <property type="entry name" value="Invasin/intimin_cell_adhesion"/>
</dbReference>
<feature type="chain" id="PRO_5045446684" evidence="2">
    <location>
        <begin position="27"/>
        <end position="1706"/>
    </location>
</feature>
<dbReference type="Pfam" id="PF13306">
    <property type="entry name" value="LRR_5"/>
    <property type="match status" value="1"/>
</dbReference>
<reference evidence="4 5" key="1">
    <citation type="journal article" date="2021" name="ISME Commun">
        <title>Automated analysis of genomic sequences facilitates high-throughput and comprehensive description of bacteria.</title>
        <authorList>
            <person name="Hitch T.C.A."/>
        </authorList>
    </citation>
    <scope>NUCLEOTIDE SEQUENCE [LARGE SCALE GENOMIC DNA]</scope>
    <source>
        <strain evidence="4 5">Sanger_23</strain>
    </source>
</reference>
<keyword evidence="2" id="KW-0732">Signal</keyword>
<dbReference type="InterPro" id="IPR026906">
    <property type="entry name" value="LRR_5"/>
</dbReference>
<dbReference type="PANTHER" id="PTHR45661">
    <property type="entry name" value="SURFACE ANTIGEN"/>
    <property type="match status" value="1"/>
</dbReference>
<keyword evidence="5" id="KW-1185">Reference proteome</keyword>
<dbReference type="Gene3D" id="3.80.10.10">
    <property type="entry name" value="Ribonuclease Inhibitor"/>
    <property type="match status" value="3"/>
</dbReference>
<evidence type="ECO:0000256" key="2">
    <source>
        <dbReference type="SAM" id="SignalP"/>
    </source>
</evidence>
<dbReference type="SUPFAM" id="SSF49373">
    <property type="entry name" value="Invasin/intimin cell-adhesion fragments"/>
    <property type="match status" value="1"/>
</dbReference>
<dbReference type="PANTHER" id="PTHR45661:SF3">
    <property type="entry name" value="IG-LIKE DOMAIN-CONTAINING PROTEIN"/>
    <property type="match status" value="1"/>
</dbReference>
<dbReference type="Gene3D" id="2.60.40.1080">
    <property type="match status" value="1"/>
</dbReference>
<name>A0ABT2TTU3_9FIRM</name>
<dbReference type="InterPro" id="IPR003343">
    <property type="entry name" value="Big_2"/>
</dbReference>
<dbReference type="RefSeq" id="WP_262582772.1">
    <property type="nucleotide sequence ID" value="NZ_JAOQJL010000016.1"/>
</dbReference>
<feature type="signal peptide" evidence="2">
    <location>
        <begin position="1"/>
        <end position="26"/>
    </location>
</feature>
<evidence type="ECO:0000259" key="3">
    <source>
        <dbReference type="SMART" id="SM00635"/>
    </source>
</evidence>
<dbReference type="Proteomes" id="UP001652409">
    <property type="component" value="Unassembled WGS sequence"/>
</dbReference>
<feature type="non-terminal residue" evidence="4">
    <location>
        <position position="1706"/>
    </location>
</feature>
<feature type="region of interest" description="Disordered" evidence="1">
    <location>
        <begin position="32"/>
        <end position="83"/>
    </location>
</feature>
<comment type="caution">
    <text evidence="4">The sequence shown here is derived from an EMBL/GenBank/DDBJ whole genome shotgun (WGS) entry which is preliminary data.</text>
</comment>
<organism evidence="4 5">
    <name type="scientific">Blautia ammoniilytica</name>
    <dbReference type="NCBI Taxonomy" id="2981782"/>
    <lineage>
        <taxon>Bacteria</taxon>
        <taxon>Bacillati</taxon>
        <taxon>Bacillota</taxon>
        <taxon>Clostridia</taxon>
        <taxon>Lachnospirales</taxon>
        <taxon>Lachnospiraceae</taxon>
        <taxon>Blautia</taxon>
    </lineage>
</organism>
<sequence>MKKKIISVILAFSMLGSQTGMVSASAEEFVCEDSHEQADTQENNAENFGSGESVPDIFFGNPDLEEGDSDAFSSGEDDFSHTDAESEDLIIAPADELEDGTGDSGDELIEISETEFPDMQFRNYVKTTFDADHNDWLDHDEIISATDMNVSDKEIKDLSGIEYFSNLIRLDCSQNRIRELDLTKNTCLMSVKCNDNLLEKIELPSKEMEYLNCENNCLSSLEMEDTTIVCEDEDSSEQGLIAGEQHVSVEAEQIDDSKWKLELASALNIHNMDKVVNVQFSSEMQDAFLEDGSIIFGTDLDSKPSFSYEYPVEIGDAVENMKVIVQVEFPKNGDSEGFSDSDGNMAEEPLSGELGEGQMIQEDVLAGVNEQDAESDTAAPTSGTCGDNLKWELDNGTLTIDGTGEMYDYHSPDSAPWHNDINNIKKVVIKQGVTSIGGDAFYGCSSLTSITIPSSVTSIGWWTFGHCGNLTSVTIPSGVTRIQNHAFCECRSLTSITIPSGVTSIEDSAFSGCSSLKSITIPSGVTRIQKYAFSGCSSLTSITIPSGVTRIGDSAFSGCSSLTSITIPSGVTSIEDGVFFGCSSLTSITIPSGVTSIGGDAFYECSSLKSITIPNSVTSIGIDAFLGCSSLTSITIPSGVTCIGRSVFYECSSLTSITIPSGVTHIVESAFYECSSLTSITIPSSVTGIGNYAFYGCSSLTSITIPSGVTSIEKGVFNGCSSLTSITIPSGVTSIECDAFYRCSSLADVYYEGSEAEWKNIYIDSYNTSLTEAKIHYNSSMPSFDKNFSLKVSNGGTVFGKENALFVDYEASVSGEADSEGKQIKWESSNPSVAEIDQKNAGLIVSQDGNSGSGWINLLTYDVGRTVISGTSVDGRKTSVAVEVEPELSPVNNSINISKETLVPLCSVKLEKANKEYLESFMKGLSVASEGAVTVRNTRYAISEDGKSAEFSAYVDLIGTEEGYVICTSKGGQTVKVPVGEPISSVDSLIVKAAFGDKSYKKDLHWTKDGYNEGELEVSIQICDPSNSVHLDEINVELKNLKMFKVKDASKVTNIGSDYTYCLNMDQGIDVGQTITVKLTLTKKGLTWWKPDDGNVHSGEIIVNINGADEKGSIVSGCFSLDVSYQNELKKVGAGDEEKAEKKAQKDADKSLTETVDAFVDLSDKMVLDPNIETYLGHNQFEALKLLIYSEIAMANISKEYFTSSGLSDEVAEKIMEKFLGYEKPKFGIADKRVPIEVVVQGLNDQLYQFSFDCDVSVYSYDGNPYGINGTIVTKMWRVSELNQKQEEIRCSTGLINEADLEQFTQSLWNAAESSIKSAYMEIWGNDANKVANEIVEGCIDSIASKAAKYGLEKPIQMVLEKFYKIKLKDQFSQKFFDLLIYPSKKGMAGCPVDVYVYNSSNVLVGSIISDEVSILGVGVALWTVGDDKYFQLFDDTYRLVYKATGTGTMNISIYDQMANNYNYRSCEFIQIPLNPNVEYTQSINNEFMTSVENYKVTSNQGEVINASKVQDLYETITIPENPTPAPTVPPVPTVEPTPAPTATPTPTPESHIWGAWKTVQEADVFHPELQERSCVSCGEKEQKVAGDKLSPVLELNAAAVTLKVKQATTGLKITRIQKGDSVVSWKSSNIKIVKVSSKGKLTAQKKTGKATVTVTLKSGISKKITVKVQKKAVATTKFTGLTKKVTLKKGKSIALKPIRQPFTSI</sequence>
<dbReference type="InterPro" id="IPR053139">
    <property type="entry name" value="Surface_bspA-like"/>
</dbReference>
<gene>
    <name evidence="4" type="ORF">OCV61_09620</name>
</gene>
<dbReference type="SMART" id="SM00635">
    <property type="entry name" value="BID_2"/>
    <property type="match status" value="2"/>
</dbReference>
<feature type="domain" description="BIG2" evidence="3">
    <location>
        <begin position="792"/>
        <end position="882"/>
    </location>
</feature>
<proteinExistence type="predicted"/>
<dbReference type="Gene3D" id="3.40.50.12480">
    <property type="match status" value="1"/>
</dbReference>
<accession>A0ABT2TTU3</accession>
<evidence type="ECO:0000313" key="4">
    <source>
        <dbReference type="EMBL" id="MCU6765667.1"/>
    </source>
</evidence>
<feature type="compositionally biased region" description="Pro residues" evidence="1">
    <location>
        <begin position="1522"/>
        <end position="1548"/>
    </location>
</feature>
<feature type="domain" description="BIG2" evidence="3">
    <location>
        <begin position="1590"/>
        <end position="1667"/>
    </location>
</feature>
<dbReference type="EMBL" id="JAOQJL010000016">
    <property type="protein sequence ID" value="MCU6765667.1"/>
    <property type="molecule type" value="Genomic_DNA"/>
</dbReference>